<comment type="caution">
    <text evidence="3">The sequence shown here is derived from an EMBL/GenBank/DDBJ whole genome shotgun (WGS) entry which is preliminary data.</text>
</comment>
<protein>
    <recommendedName>
        <fullName evidence="2">CHAT domain-containing protein</fullName>
    </recommendedName>
</protein>
<proteinExistence type="predicted"/>
<accession>A0A2R6NQ62</accession>
<evidence type="ECO:0000313" key="3">
    <source>
        <dbReference type="EMBL" id="PSR74316.1"/>
    </source>
</evidence>
<dbReference type="Proteomes" id="UP000186601">
    <property type="component" value="Unassembled WGS sequence"/>
</dbReference>
<feature type="region of interest" description="Disordered" evidence="1">
    <location>
        <begin position="824"/>
        <end position="865"/>
    </location>
</feature>
<reference evidence="3 4" key="1">
    <citation type="submission" date="2018-02" db="EMBL/GenBank/DDBJ databases">
        <title>Genome sequence of the basidiomycete white-rot fungus Phlebia centrifuga.</title>
        <authorList>
            <person name="Granchi Z."/>
            <person name="Peng M."/>
            <person name="de Vries R.P."/>
            <person name="Hilden K."/>
            <person name="Makela M.R."/>
            <person name="Grigoriev I."/>
            <person name="Riley R."/>
        </authorList>
    </citation>
    <scope>NUCLEOTIDE SEQUENCE [LARGE SCALE GENOMIC DNA]</scope>
    <source>
        <strain evidence="3 4">FBCC195</strain>
    </source>
</reference>
<dbReference type="Gene3D" id="1.25.40.10">
    <property type="entry name" value="Tetratricopeptide repeat domain"/>
    <property type="match status" value="1"/>
</dbReference>
<evidence type="ECO:0000256" key="1">
    <source>
        <dbReference type="SAM" id="MobiDB-lite"/>
    </source>
</evidence>
<sequence>MQSSQTGDFNISPESPEDAHSKLPYLRGFLTSGKPEAKIQWTTPFGTLLPITGITNLPEVLSMFDSAGVLPQKTPVNLKISAPAEISLLGSVDLMLLLGGNLLTGYDSRKSVDDLERAVFFYWLAVNLAENEAESRIDSLHQLACTLYRRFQDSHNRSDLQQSIRLVRSALELCETFESNAEIERHRISCLANLVTFLVDGIQQHGISDDLEEAIHWCKQTALALSSCSSIPPLPVELVLKVLPEGHSDHISIPITLPPIPDPLQEEGRFKFMENLGSFLLEQNKHMEDSMPLYRRALQGAQESGLSESEIVREDPFYVDTLNSLAVRMALRYADFQDLDDLNESIGLSKRVRSLCPPDHPYRHGFIASLAHALTQRGTRLHSIDDLDEAERLYQEALTQASEANRPIYLASIAHFLRIRYENFTTESHYLDKAIAAAEEVIALSEHLELQQKADALYNLACSHSTRFGALKRAADAEAALEYMEQAVHISEAGHVHARKALYYSSLAQLYLDHEASYFDVRIGLEYLTSALDATHTSARIRLTYMRTTLDSVRWVLSTGKEYNISGLHYLGPSPDPRADARLTLAFIRYSLGLVNSIDWKDQKSFKALVEVHMKAVRLLPEIAYFGLDVQSRLVALREFGELTSIATLLACFERRGCEAVEIMEEGRALFWSQALKLRTQFDELPADIRTQLSTLSRDLESESYRSTELGMLLPTSNVNRELENRALRRRLQNEDLNSLIGRVRKMPGLEDFMQPSSYEHLATAASRGPVVVLISHRHACFAHVLREIDGQPCGLQIFLSGITDFYLKKICAELRVINDKTRRGVDDEDDENLKGPEIGTNAATKDEQPDTDRAGRPTGTKKSDPSKLFKILWDRVVQPIFDNLGLQPKSGRDRPRLWWCPTGAFTFLPIHAAGIYTEGGRCCSDYVVSSYTPTLGTLLKARESLAPISRKDTKMLLAAVPRPYSGDPLPGTIAELQKISEVVSAENRLPLSPADDAMLGSGAGATVQSILERLPEATILHLACHGKQDPNSPLNSGFIMRDNMLSISKLMPLPLSNAFLAFLSACETAKGDEEQSDQIIHLAAAMLFVGFKSVIGTMWLMNDADGAKVAQTVYQQLFAAEAPYLDPDTVAYALDDAVRRMRREGIQASRWAPFIHLGI</sequence>
<dbReference type="SUPFAM" id="SSF81901">
    <property type="entry name" value="HCP-like"/>
    <property type="match status" value="1"/>
</dbReference>
<name>A0A2R6NQ62_9APHY</name>
<feature type="domain" description="CHAT" evidence="2">
    <location>
        <begin position="871"/>
        <end position="1159"/>
    </location>
</feature>
<dbReference type="SUPFAM" id="SSF48452">
    <property type="entry name" value="TPR-like"/>
    <property type="match status" value="1"/>
</dbReference>
<evidence type="ECO:0000259" key="2">
    <source>
        <dbReference type="Pfam" id="PF12770"/>
    </source>
</evidence>
<gene>
    <name evidence="3" type="ORF">PHLCEN_2v9933</name>
</gene>
<dbReference type="InterPro" id="IPR024983">
    <property type="entry name" value="CHAT_dom"/>
</dbReference>
<keyword evidence="4" id="KW-1185">Reference proteome</keyword>
<dbReference type="STRING" id="98765.A0A2R6NQ62"/>
<evidence type="ECO:0000313" key="4">
    <source>
        <dbReference type="Proteomes" id="UP000186601"/>
    </source>
</evidence>
<dbReference type="InterPro" id="IPR011990">
    <property type="entry name" value="TPR-like_helical_dom_sf"/>
</dbReference>
<dbReference type="EMBL" id="MLYV02000996">
    <property type="protein sequence ID" value="PSR74316.1"/>
    <property type="molecule type" value="Genomic_DNA"/>
</dbReference>
<dbReference type="AlphaFoldDB" id="A0A2R6NQ62"/>
<dbReference type="OrthoDB" id="9991317at2759"/>
<feature type="compositionally biased region" description="Basic and acidic residues" evidence="1">
    <location>
        <begin position="845"/>
        <end position="865"/>
    </location>
</feature>
<organism evidence="3 4">
    <name type="scientific">Hermanssonia centrifuga</name>
    <dbReference type="NCBI Taxonomy" id="98765"/>
    <lineage>
        <taxon>Eukaryota</taxon>
        <taxon>Fungi</taxon>
        <taxon>Dikarya</taxon>
        <taxon>Basidiomycota</taxon>
        <taxon>Agaricomycotina</taxon>
        <taxon>Agaricomycetes</taxon>
        <taxon>Polyporales</taxon>
        <taxon>Meruliaceae</taxon>
        <taxon>Hermanssonia</taxon>
    </lineage>
</organism>
<dbReference type="Pfam" id="PF12770">
    <property type="entry name" value="CHAT"/>
    <property type="match status" value="1"/>
</dbReference>